<accession>A0A5C5S2B8</accession>
<dbReference type="AlphaFoldDB" id="A0A5C5S2B8"/>
<dbReference type="Proteomes" id="UP000319375">
    <property type="component" value="Unassembled WGS sequence"/>
</dbReference>
<comment type="caution">
    <text evidence="1">The sequence shown here is derived from an EMBL/GenBank/DDBJ whole genome shotgun (WGS) entry which is preliminary data.</text>
</comment>
<organism evidence="1 2">
    <name type="scientific">Tsukamurella conjunctivitidis</name>
    <dbReference type="NCBI Taxonomy" id="2592068"/>
    <lineage>
        <taxon>Bacteria</taxon>
        <taxon>Bacillati</taxon>
        <taxon>Actinomycetota</taxon>
        <taxon>Actinomycetes</taxon>
        <taxon>Mycobacteriales</taxon>
        <taxon>Tsukamurellaceae</taxon>
        <taxon>Tsukamurella</taxon>
    </lineage>
</organism>
<reference evidence="1 2" key="1">
    <citation type="submission" date="2019-06" db="EMBL/GenBank/DDBJ databases">
        <title>Tsukamurella conjunctivitidis sp. nov., Tsukamurella assacharolytica sp. nov. and Tsukamurella sputae sp. nov. isolated from patients with conjunctivitis, bacteraemia (lymphoma) and respiratory infection (sputum) in Hong Kong.</title>
        <authorList>
            <person name="Teng J.L.L."/>
            <person name="Lee H.H."/>
            <person name="Fong J.Y.H."/>
            <person name="Fok K.M.N."/>
            <person name="Lau S.K.P."/>
            <person name="Woo P.C.Y."/>
        </authorList>
    </citation>
    <scope>NUCLEOTIDE SEQUENCE [LARGE SCALE GENOMIC DNA]</scope>
    <source>
        <strain evidence="1 2">HKU72</strain>
    </source>
</reference>
<gene>
    <name evidence="1" type="ORF">FK530_08490</name>
</gene>
<protein>
    <submittedName>
        <fullName evidence="1">Uncharacterized protein</fullName>
    </submittedName>
</protein>
<evidence type="ECO:0000313" key="2">
    <source>
        <dbReference type="Proteomes" id="UP000319375"/>
    </source>
</evidence>
<proteinExistence type="predicted"/>
<sequence length="167" mass="16764">MGSVLATGAVSADPGRVAAGPLSMSRAALAGWNVSGPDAEGTTAASVKLPGKNWASVVELGITGADGRASEDVARSIVLNAPNTSGYAKNKARVVGLAVTPTNISGVPATRATASIEVQGAPVPADRFHVVVVNTKPQTYFVSAVPFETADRIAQANAAESGLIANR</sequence>
<keyword evidence="2" id="KW-1185">Reference proteome</keyword>
<dbReference type="EMBL" id="VIGX01000003">
    <property type="protein sequence ID" value="TWS29547.1"/>
    <property type="molecule type" value="Genomic_DNA"/>
</dbReference>
<name>A0A5C5S2B8_9ACTN</name>
<evidence type="ECO:0000313" key="1">
    <source>
        <dbReference type="EMBL" id="TWS29547.1"/>
    </source>
</evidence>